<dbReference type="AlphaFoldDB" id="A0A9K3DUQ4"/>
<evidence type="ECO:0000256" key="1">
    <source>
        <dbReference type="SAM" id="MobiDB-lite"/>
    </source>
</evidence>
<evidence type="ECO:0000313" key="2">
    <source>
        <dbReference type="EMBL" id="KAF5760628.1"/>
    </source>
</evidence>
<feature type="region of interest" description="Disordered" evidence="1">
    <location>
        <begin position="31"/>
        <end position="60"/>
    </location>
</feature>
<evidence type="ECO:0000313" key="3">
    <source>
        <dbReference type="Proteomes" id="UP000215914"/>
    </source>
</evidence>
<reference evidence="2" key="2">
    <citation type="submission" date="2020-06" db="EMBL/GenBank/DDBJ databases">
        <title>Helianthus annuus Genome sequencing and assembly Release 2.</title>
        <authorList>
            <person name="Gouzy J."/>
            <person name="Langlade N."/>
            <person name="Munos S."/>
        </authorList>
    </citation>
    <scope>NUCLEOTIDE SEQUENCE</scope>
    <source>
        <tissue evidence="2">Leaves</tissue>
    </source>
</reference>
<dbReference type="Gramene" id="mRNA:HanXRQr2_Chr16g0755701">
    <property type="protein sequence ID" value="CDS:HanXRQr2_Chr16g0755701.1"/>
    <property type="gene ID" value="HanXRQr2_Chr16g0755701"/>
</dbReference>
<proteinExistence type="predicted"/>
<accession>A0A9K3DUQ4</accession>
<keyword evidence="3" id="KW-1185">Reference proteome</keyword>
<sequence length="60" mass="6883">MKQINPKAKLYQCPDSRFVTYSAWTGLYTGAKTKQKQQPRNNQVPVLTTPTSTNQPTNRR</sequence>
<reference evidence="2" key="1">
    <citation type="journal article" date="2017" name="Nature">
        <title>The sunflower genome provides insights into oil metabolism, flowering and Asterid evolution.</title>
        <authorList>
            <person name="Badouin H."/>
            <person name="Gouzy J."/>
            <person name="Grassa C.J."/>
            <person name="Murat F."/>
            <person name="Staton S.E."/>
            <person name="Cottret L."/>
            <person name="Lelandais-Briere C."/>
            <person name="Owens G.L."/>
            <person name="Carrere S."/>
            <person name="Mayjonade B."/>
            <person name="Legrand L."/>
            <person name="Gill N."/>
            <person name="Kane N.C."/>
            <person name="Bowers J.E."/>
            <person name="Hubner S."/>
            <person name="Bellec A."/>
            <person name="Berard A."/>
            <person name="Berges H."/>
            <person name="Blanchet N."/>
            <person name="Boniface M.C."/>
            <person name="Brunel D."/>
            <person name="Catrice O."/>
            <person name="Chaidir N."/>
            <person name="Claudel C."/>
            <person name="Donnadieu C."/>
            <person name="Faraut T."/>
            <person name="Fievet G."/>
            <person name="Helmstetter N."/>
            <person name="King M."/>
            <person name="Knapp S.J."/>
            <person name="Lai Z."/>
            <person name="Le Paslier M.C."/>
            <person name="Lippi Y."/>
            <person name="Lorenzon L."/>
            <person name="Mandel J.R."/>
            <person name="Marage G."/>
            <person name="Marchand G."/>
            <person name="Marquand E."/>
            <person name="Bret-Mestries E."/>
            <person name="Morien E."/>
            <person name="Nambeesan S."/>
            <person name="Nguyen T."/>
            <person name="Pegot-Espagnet P."/>
            <person name="Pouilly N."/>
            <person name="Raftis F."/>
            <person name="Sallet E."/>
            <person name="Schiex T."/>
            <person name="Thomas J."/>
            <person name="Vandecasteele C."/>
            <person name="Vares D."/>
            <person name="Vear F."/>
            <person name="Vautrin S."/>
            <person name="Crespi M."/>
            <person name="Mangin B."/>
            <person name="Burke J.M."/>
            <person name="Salse J."/>
            <person name="Munos S."/>
            <person name="Vincourt P."/>
            <person name="Rieseberg L.H."/>
            <person name="Langlade N.B."/>
        </authorList>
    </citation>
    <scope>NUCLEOTIDE SEQUENCE</scope>
    <source>
        <tissue evidence="2">Leaves</tissue>
    </source>
</reference>
<protein>
    <submittedName>
        <fullName evidence="2">Uncharacterized protein</fullName>
    </submittedName>
</protein>
<dbReference type="EMBL" id="MNCJ02000331">
    <property type="protein sequence ID" value="KAF5760628.1"/>
    <property type="molecule type" value="Genomic_DNA"/>
</dbReference>
<gene>
    <name evidence="2" type="ORF">HanXRQr2_Chr16g0755701</name>
</gene>
<organism evidence="2 3">
    <name type="scientific">Helianthus annuus</name>
    <name type="common">Common sunflower</name>
    <dbReference type="NCBI Taxonomy" id="4232"/>
    <lineage>
        <taxon>Eukaryota</taxon>
        <taxon>Viridiplantae</taxon>
        <taxon>Streptophyta</taxon>
        <taxon>Embryophyta</taxon>
        <taxon>Tracheophyta</taxon>
        <taxon>Spermatophyta</taxon>
        <taxon>Magnoliopsida</taxon>
        <taxon>eudicotyledons</taxon>
        <taxon>Gunneridae</taxon>
        <taxon>Pentapetalae</taxon>
        <taxon>asterids</taxon>
        <taxon>campanulids</taxon>
        <taxon>Asterales</taxon>
        <taxon>Asteraceae</taxon>
        <taxon>Asteroideae</taxon>
        <taxon>Heliantheae alliance</taxon>
        <taxon>Heliantheae</taxon>
        <taxon>Helianthus</taxon>
    </lineage>
</organism>
<dbReference type="Proteomes" id="UP000215914">
    <property type="component" value="Unassembled WGS sequence"/>
</dbReference>
<comment type="caution">
    <text evidence="2">The sequence shown here is derived from an EMBL/GenBank/DDBJ whole genome shotgun (WGS) entry which is preliminary data.</text>
</comment>
<feature type="compositionally biased region" description="Polar residues" evidence="1">
    <location>
        <begin position="36"/>
        <end position="60"/>
    </location>
</feature>
<name>A0A9K3DUQ4_HELAN</name>